<dbReference type="PANTHER" id="PTHR37285:SF5">
    <property type="entry name" value="SPORE WALL MATURATION PROTEIN DIT1"/>
    <property type="match status" value="1"/>
</dbReference>
<evidence type="ECO:0000256" key="1">
    <source>
        <dbReference type="ARBA" id="ARBA00023002"/>
    </source>
</evidence>
<dbReference type="Gene3D" id="3.60.130.10">
    <property type="entry name" value="Clavaminate synthase-like"/>
    <property type="match status" value="1"/>
</dbReference>
<keyword evidence="1" id="KW-0560">Oxidoreductase</keyword>
<sequence length="615" mass="70775">MLDIQREQCVENISFILLNQLLAQTNASFDGLVKLKNQIRNFVSNESQIQLLLPAFPCKTNNLDKVLGHKPDMGEYLVLRKFVKAIRDIQAVYEPGVTFYVFSDYHTFSDYISVDLEHHYDYSDDLRKMVENMNCSDSLKVVNFEHFPAFDDLSDEQYFQGLKHKFGDSHYEDNFSELKKRNNKMNSTYLGLKKFMNQDQKHILSSFSYKDRRKRLADIAKGMMVQGKALDNFLQQNFGECIRLSIHEHPMVGKKYSLFLFDERQFKTPWHSTLMFDALSGKYVVDSRENHLNNKGAVLSVTYKDAPWCYIKLTARTDATEHALRQMKATLSREKSGLILECINGSCSVSDLLNKELNNLVKEFGTVTLKGFTQFNEPAEMENWYCERGAVIPWQFGNVQIMTSLQKAQTTLPLHWNLMCPPAYMKVTQTKYNYEDYTPNEFALYCHQNTATKDSMIAVDAALATLTIDGKEREALRNTHLGYTPEAHYSNGEKMVHPVVFRCPASQQDIVRWAQNGEHTMSEVLAPINATIESSKSYDCVDELSERLNKICFDSRVLTEIEMDKGDIVLVNNHSTLLSVPATSGKRELWRMQQQPRSVNSPWQPHNMSTLNQAS</sequence>
<organism evidence="3 4">
    <name type="scientific">Vibrio penaeicida</name>
    <dbReference type="NCBI Taxonomy" id="104609"/>
    <lineage>
        <taxon>Bacteria</taxon>
        <taxon>Pseudomonadati</taxon>
        <taxon>Pseudomonadota</taxon>
        <taxon>Gammaproteobacteria</taxon>
        <taxon>Vibrionales</taxon>
        <taxon>Vibrionaceae</taxon>
        <taxon>Vibrio</taxon>
    </lineage>
</organism>
<name>A0AAV5NV73_9VIBR</name>
<dbReference type="InterPro" id="IPR042098">
    <property type="entry name" value="TauD-like_sf"/>
</dbReference>
<evidence type="ECO:0000313" key="3">
    <source>
        <dbReference type="EMBL" id="GLQ74500.1"/>
    </source>
</evidence>
<feature type="region of interest" description="Disordered" evidence="2">
    <location>
        <begin position="594"/>
        <end position="615"/>
    </location>
</feature>
<dbReference type="EMBL" id="BSNX01000056">
    <property type="protein sequence ID" value="GLQ74500.1"/>
    <property type="molecule type" value="Genomic_DNA"/>
</dbReference>
<keyword evidence="4" id="KW-1185">Reference proteome</keyword>
<protein>
    <recommendedName>
        <fullName evidence="5">PvcA protein</fullName>
    </recommendedName>
</protein>
<dbReference type="Pfam" id="PF05141">
    <property type="entry name" value="DIT1_PvcA"/>
    <property type="match status" value="1"/>
</dbReference>
<dbReference type="RefSeq" id="WP_126609915.1">
    <property type="nucleotide sequence ID" value="NZ_AP025144.1"/>
</dbReference>
<dbReference type="AlphaFoldDB" id="A0AAV5NV73"/>
<dbReference type="InterPro" id="IPR007817">
    <property type="entry name" value="Isocyanide_synthase_DIT1"/>
</dbReference>
<proteinExistence type="predicted"/>
<dbReference type="Proteomes" id="UP001156690">
    <property type="component" value="Unassembled WGS sequence"/>
</dbReference>
<reference evidence="4" key="1">
    <citation type="journal article" date="2019" name="Int. J. Syst. Evol. Microbiol.">
        <title>The Global Catalogue of Microorganisms (GCM) 10K type strain sequencing project: providing services to taxonomists for standard genome sequencing and annotation.</title>
        <authorList>
            <consortium name="The Broad Institute Genomics Platform"/>
            <consortium name="The Broad Institute Genome Sequencing Center for Infectious Disease"/>
            <person name="Wu L."/>
            <person name="Ma J."/>
        </authorList>
    </citation>
    <scope>NUCLEOTIDE SEQUENCE [LARGE SCALE GENOMIC DNA]</scope>
    <source>
        <strain evidence="4">NBRC 15640</strain>
    </source>
</reference>
<dbReference type="GO" id="GO:0016706">
    <property type="term" value="F:2-oxoglutarate-dependent dioxygenase activity"/>
    <property type="evidence" value="ECO:0007669"/>
    <property type="project" value="UniProtKB-ARBA"/>
</dbReference>
<evidence type="ECO:0008006" key="5">
    <source>
        <dbReference type="Google" id="ProtNLM"/>
    </source>
</evidence>
<accession>A0AAV5NV73</accession>
<dbReference type="SUPFAM" id="SSF51197">
    <property type="entry name" value="Clavaminate synthase-like"/>
    <property type="match status" value="1"/>
</dbReference>
<gene>
    <name evidence="3" type="ORF">GCM10007932_38610</name>
</gene>
<evidence type="ECO:0000256" key="2">
    <source>
        <dbReference type="SAM" id="MobiDB-lite"/>
    </source>
</evidence>
<comment type="caution">
    <text evidence="3">The sequence shown here is derived from an EMBL/GenBank/DDBJ whole genome shotgun (WGS) entry which is preliminary data.</text>
</comment>
<dbReference type="PANTHER" id="PTHR37285">
    <property type="entry name" value="SPORE WALL MATURATION PROTEIN DIT1"/>
    <property type="match status" value="1"/>
</dbReference>
<evidence type="ECO:0000313" key="4">
    <source>
        <dbReference type="Proteomes" id="UP001156690"/>
    </source>
</evidence>